<keyword evidence="1" id="KW-0472">Membrane</keyword>
<name>A0A1I6G9D9_9RHOB</name>
<dbReference type="RefSeq" id="WP_090213506.1">
    <property type="nucleotide sequence ID" value="NZ_FOYO01000001.1"/>
</dbReference>
<dbReference type="EMBL" id="FOYO01000001">
    <property type="protein sequence ID" value="SFR38826.1"/>
    <property type="molecule type" value="Genomic_DNA"/>
</dbReference>
<organism evidence="2 3">
    <name type="scientific">Litoreibacter janthinus</name>
    <dbReference type="NCBI Taxonomy" id="670154"/>
    <lineage>
        <taxon>Bacteria</taxon>
        <taxon>Pseudomonadati</taxon>
        <taxon>Pseudomonadota</taxon>
        <taxon>Alphaproteobacteria</taxon>
        <taxon>Rhodobacterales</taxon>
        <taxon>Roseobacteraceae</taxon>
        <taxon>Litoreibacter</taxon>
    </lineage>
</organism>
<evidence type="ECO:0000313" key="3">
    <source>
        <dbReference type="Proteomes" id="UP000199658"/>
    </source>
</evidence>
<feature type="transmembrane region" description="Helical" evidence="1">
    <location>
        <begin position="7"/>
        <end position="29"/>
    </location>
</feature>
<protein>
    <recommendedName>
        <fullName evidence="4">Sporulation related domain-containing protein</fullName>
    </recommendedName>
</protein>
<dbReference type="AlphaFoldDB" id="A0A1I6G9D9"/>
<dbReference type="STRING" id="670154.SAMN04488002_1101"/>
<evidence type="ECO:0008006" key="4">
    <source>
        <dbReference type="Google" id="ProtNLM"/>
    </source>
</evidence>
<accession>A0A1I6G9D9</accession>
<sequence length="241" mass="25879">MKAQIEAVKLALQTLVYLALLALIASLFFKPEFTAKRTGNFFKAFQDHDINIKIAAMGFNISPREVKELTEQSSVLDQVKLSGECLGRGQCNSDEQAQLASLLQIEQVGAYLAKSGGAEATVEPVVISEGNETVSSGIIVPGPSDDGVGEWVVVLGADRSLDAAQDEQRKIAGRVDQVQIELILRDNWYRTVAFFDTADQAEAALPALEQAARRKGIYARSTAIWCEGTVSTGSDGVIACG</sequence>
<keyword evidence="3" id="KW-1185">Reference proteome</keyword>
<dbReference type="Proteomes" id="UP000199658">
    <property type="component" value="Unassembled WGS sequence"/>
</dbReference>
<evidence type="ECO:0000313" key="2">
    <source>
        <dbReference type="EMBL" id="SFR38826.1"/>
    </source>
</evidence>
<dbReference type="OrthoDB" id="7843970at2"/>
<keyword evidence="1" id="KW-0812">Transmembrane</keyword>
<reference evidence="3" key="1">
    <citation type="submission" date="2016-10" db="EMBL/GenBank/DDBJ databases">
        <authorList>
            <person name="Varghese N."/>
            <person name="Submissions S."/>
        </authorList>
    </citation>
    <scope>NUCLEOTIDE SEQUENCE [LARGE SCALE GENOMIC DNA]</scope>
    <source>
        <strain evidence="3">DSM 26921</strain>
    </source>
</reference>
<gene>
    <name evidence="2" type="ORF">SAMN04488002_1101</name>
</gene>
<keyword evidence="1" id="KW-1133">Transmembrane helix</keyword>
<proteinExistence type="predicted"/>
<evidence type="ECO:0000256" key="1">
    <source>
        <dbReference type="SAM" id="Phobius"/>
    </source>
</evidence>